<reference evidence="5" key="1">
    <citation type="submission" date="2025-08" db="UniProtKB">
        <authorList>
            <consortium name="Ensembl"/>
        </authorList>
    </citation>
    <scope>IDENTIFICATION</scope>
</reference>
<protein>
    <submittedName>
        <fullName evidence="5">Ribonuclease P/MRP 30 subunit</fullName>
    </submittedName>
</protein>
<dbReference type="PANTHER" id="PTHR13031">
    <property type="entry name" value="RIBONUCLEASE P SUBUNIT P30"/>
    <property type="match status" value="1"/>
</dbReference>
<accession>A0A8B9H7K0</accession>
<evidence type="ECO:0000256" key="3">
    <source>
        <dbReference type="ARBA" id="ARBA00022694"/>
    </source>
</evidence>
<feature type="compositionally biased region" description="Basic and acidic residues" evidence="4">
    <location>
        <begin position="240"/>
        <end position="249"/>
    </location>
</feature>
<dbReference type="AlphaFoldDB" id="A0A8B9H7K0"/>
<dbReference type="Pfam" id="PF01876">
    <property type="entry name" value="RNase_P_p30"/>
    <property type="match status" value="1"/>
</dbReference>
<dbReference type="Gene3D" id="3.20.20.140">
    <property type="entry name" value="Metal-dependent hydrolases"/>
    <property type="match status" value="1"/>
</dbReference>
<dbReference type="InterPro" id="IPR002738">
    <property type="entry name" value="RNase_P_p30"/>
</dbReference>
<dbReference type="SUPFAM" id="SSF89550">
    <property type="entry name" value="PHP domain-like"/>
    <property type="match status" value="1"/>
</dbReference>
<evidence type="ECO:0000256" key="2">
    <source>
        <dbReference type="ARBA" id="ARBA00007331"/>
    </source>
</evidence>
<dbReference type="GO" id="GO:0003723">
    <property type="term" value="F:RNA binding"/>
    <property type="evidence" value="ECO:0007669"/>
    <property type="project" value="TreeGrafter"/>
</dbReference>
<evidence type="ECO:0000313" key="5">
    <source>
        <dbReference type="Ensembl" id="ENSAMXP00005008045.1"/>
    </source>
</evidence>
<keyword evidence="3" id="KW-0819">tRNA processing</keyword>
<feature type="region of interest" description="Disordered" evidence="4">
    <location>
        <begin position="224"/>
        <end position="249"/>
    </location>
</feature>
<dbReference type="GO" id="GO:0008033">
    <property type="term" value="P:tRNA processing"/>
    <property type="evidence" value="ECO:0007669"/>
    <property type="project" value="UniProtKB-KW"/>
</dbReference>
<name>A0A8B9H7K0_ASTMX</name>
<sequence length="249" mass="27249">MSVFMDLNITAGTDKAKLQSTIETAAHLGYSTVAINYVVEGQKKKQLIPTPQPLAELFETFPTVQGKSRPIKVLNRLTVVATDASHFRPTNEYKNFDLLAVHPKTDKLFHAACMNYDVDIICISATEPQSFHFKRSPVNGAIERGVFFEISYSAGIRDPTMKKYTITNAVNLISVCKGKVIGLIFGLSEGDSKAAVSTNCRSVVLHGETRGTALGIIHTMKRPKLPTEQPEEEIPAAKKAKTDDGSLIV</sequence>
<organism evidence="5 6">
    <name type="scientific">Astyanax mexicanus</name>
    <name type="common">Blind cave fish</name>
    <name type="synonym">Astyanax fasciatus mexicanus</name>
    <dbReference type="NCBI Taxonomy" id="7994"/>
    <lineage>
        <taxon>Eukaryota</taxon>
        <taxon>Metazoa</taxon>
        <taxon>Chordata</taxon>
        <taxon>Craniata</taxon>
        <taxon>Vertebrata</taxon>
        <taxon>Euteleostomi</taxon>
        <taxon>Actinopterygii</taxon>
        <taxon>Neopterygii</taxon>
        <taxon>Teleostei</taxon>
        <taxon>Ostariophysi</taxon>
        <taxon>Characiformes</taxon>
        <taxon>Characoidei</taxon>
        <taxon>Acestrorhamphidae</taxon>
        <taxon>Acestrorhamphinae</taxon>
        <taxon>Astyanax</taxon>
    </lineage>
</organism>
<comment type="similarity">
    <text evidence="2">Belongs to the eukaryotic/archaeal RNase P protein component 3 family.</text>
</comment>
<evidence type="ECO:0000313" key="6">
    <source>
        <dbReference type="Proteomes" id="UP000694621"/>
    </source>
</evidence>
<dbReference type="Ensembl" id="ENSAMXT00005009033.1">
    <property type="protein sequence ID" value="ENSAMXP00005008045.1"/>
    <property type="gene ID" value="ENSAMXG00005004717.1"/>
</dbReference>
<comment type="subcellular location">
    <subcellularLocation>
        <location evidence="1">Nucleus</location>
    </subcellularLocation>
</comment>
<dbReference type="GO" id="GO:0005655">
    <property type="term" value="C:nucleolar ribonuclease P complex"/>
    <property type="evidence" value="ECO:0007669"/>
    <property type="project" value="TreeGrafter"/>
</dbReference>
<dbReference type="PANTHER" id="PTHR13031:SF0">
    <property type="entry name" value="RIBONUCLEASE P PROTEIN SUBUNIT P30"/>
    <property type="match status" value="1"/>
</dbReference>
<dbReference type="Proteomes" id="UP000694621">
    <property type="component" value="Unplaced"/>
</dbReference>
<evidence type="ECO:0000256" key="4">
    <source>
        <dbReference type="SAM" id="MobiDB-lite"/>
    </source>
</evidence>
<proteinExistence type="inferred from homology"/>
<evidence type="ECO:0000256" key="1">
    <source>
        <dbReference type="ARBA" id="ARBA00004123"/>
    </source>
</evidence>
<dbReference type="InterPro" id="IPR016195">
    <property type="entry name" value="Pol/histidinol_Pase-like"/>
</dbReference>